<protein>
    <submittedName>
        <fullName evidence="1">Uncharacterized protein</fullName>
    </submittedName>
</protein>
<reference evidence="1" key="1">
    <citation type="journal article" date="2020" name="Nature">
        <title>Giant virus diversity and host interactions through global metagenomics.</title>
        <authorList>
            <person name="Schulz F."/>
            <person name="Roux S."/>
            <person name="Paez-Espino D."/>
            <person name="Jungbluth S."/>
            <person name="Walsh D.A."/>
            <person name="Denef V.J."/>
            <person name="McMahon K.D."/>
            <person name="Konstantinidis K.T."/>
            <person name="Eloe-Fadrosh E.A."/>
            <person name="Kyrpides N.C."/>
            <person name="Woyke T."/>
        </authorList>
    </citation>
    <scope>NUCLEOTIDE SEQUENCE</scope>
    <source>
        <strain evidence="1">GVMAG-S-1101172-89</strain>
    </source>
</reference>
<proteinExistence type="predicted"/>
<evidence type="ECO:0000313" key="1">
    <source>
        <dbReference type="EMBL" id="QHU12648.1"/>
    </source>
</evidence>
<organism evidence="1">
    <name type="scientific">viral metagenome</name>
    <dbReference type="NCBI Taxonomy" id="1070528"/>
    <lineage>
        <taxon>unclassified sequences</taxon>
        <taxon>metagenomes</taxon>
        <taxon>organismal metagenomes</taxon>
    </lineage>
</organism>
<dbReference type="EMBL" id="MN740808">
    <property type="protein sequence ID" value="QHU12648.1"/>
    <property type="molecule type" value="Genomic_DNA"/>
</dbReference>
<dbReference type="AlphaFoldDB" id="A0A6C0K8Q2"/>
<accession>A0A6C0K8Q2</accession>
<sequence>MEELVGSIRNSHRDTNPIKKKFAPKHVAEKARMLVNGCSASGPIIRQRLDMERMKQPLQKGMFYVIENDGLAEPGFLVFLPGQAPIFLQTKMKAPPPCTLRMRVSPVLGERGGSILVATLDTIQHSLRIEDVWMWKGLAIFDTMGYSKRREYLKEFVERCWIPDVRLMGGIQTSILNPKSVHESMNTPANSVSTIEFIPEMAGKRRMWIGGSGSVRQNELRESPIVSVAPLTSESTHTKAIAKAVDKMPDIYDLYDDNERFIGQGSVQKFSLSQELRSRNTSCPVNILWRKEFNGYEIIGLLSN</sequence>
<name>A0A6C0K8Q2_9ZZZZ</name>